<dbReference type="PANTHER" id="PTHR34075">
    <property type="entry name" value="BLR3430 PROTEIN"/>
    <property type="match status" value="1"/>
</dbReference>
<evidence type="ECO:0000313" key="3">
    <source>
        <dbReference type="EMBL" id="GAA2731965.1"/>
    </source>
</evidence>
<keyword evidence="4" id="KW-1185">Reference proteome</keyword>
<accession>A0ABN3UG13</accession>
<gene>
    <name evidence="3" type="ORF">GCM10010439_48610</name>
</gene>
<dbReference type="InterPro" id="IPR012340">
    <property type="entry name" value="NA-bd_OB-fold"/>
</dbReference>
<dbReference type="EMBL" id="BAAATZ010000021">
    <property type="protein sequence ID" value="GAA2731965.1"/>
    <property type="molecule type" value="Genomic_DNA"/>
</dbReference>
<evidence type="ECO:0000259" key="2">
    <source>
        <dbReference type="Pfam" id="PF12172"/>
    </source>
</evidence>
<dbReference type="RefSeq" id="WP_344453023.1">
    <property type="nucleotide sequence ID" value="NZ_BAAATZ010000021.1"/>
</dbReference>
<protein>
    <submittedName>
        <fullName evidence="3">Zn-ribbon domain-containing OB-fold protein</fullName>
    </submittedName>
</protein>
<dbReference type="InterPro" id="IPR022002">
    <property type="entry name" value="ChsH2_Znr"/>
</dbReference>
<dbReference type="SUPFAM" id="SSF50249">
    <property type="entry name" value="Nucleic acid-binding proteins"/>
    <property type="match status" value="1"/>
</dbReference>
<comment type="caution">
    <text evidence="3">The sequence shown here is derived from an EMBL/GenBank/DDBJ whole genome shotgun (WGS) entry which is preliminary data.</text>
</comment>
<dbReference type="Pfam" id="PF12172">
    <property type="entry name" value="zf-ChsH2"/>
    <property type="match status" value="1"/>
</dbReference>
<dbReference type="InterPro" id="IPR052513">
    <property type="entry name" value="Thioester_dehydratase-like"/>
</dbReference>
<name>A0ABN3UG13_9ACTN</name>
<dbReference type="Pfam" id="PF01796">
    <property type="entry name" value="OB_ChsH2_C"/>
    <property type="match status" value="1"/>
</dbReference>
<sequence length="122" mass="12916">MTIKRDGRSDAFFDGAVRGELVIRRCGECGRWYAPDATGCTGCGAQKLEWATAEGTGELVSWAAVHSRGGGEAARIGLVELPEGPWLQTALADVDAPAEGLALKARFTPQEEGEPLLEFVPA</sequence>
<evidence type="ECO:0000313" key="4">
    <source>
        <dbReference type="Proteomes" id="UP001501842"/>
    </source>
</evidence>
<dbReference type="InterPro" id="IPR002878">
    <property type="entry name" value="ChsH2_C"/>
</dbReference>
<evidence type="ECO:0000259" key="1">
    <source>
        <dbReference type="Pfam" id="PF01796"/>
    </source>
</evidence>
<proteinExistence type="predicted"/>
<dbReference type="PANTHER" id="PTHR34075:SF5">
    <property type="entry name" value="BLR3430 PROTEIN"/>
    <property type="match status" value="1"/>
</dbReference>
<feature type="domain" description="ChsH2 rubredoxin-like zinc ribbon" evidence="2">
    <location>
        <begin position="13"/>
        <end position="49"/>
    </location>
</feature>
<dbReference type="Gene3D" id="6.10.30.10">
    <property type="match status" value="1"/>
</dbReference>
<feature type="domain" description="ChsH2 C-terminal OB-fold" evidence="1">
    <location>
        <begin position="50"/>
        <end position="107"/>
    </location>
</feature>
<dbReference type="Proteomes" id="UP001501842">
    <property type="component" value="Unassembled WGS sequence"/>
</dbReference>
<reference evidence="3 4" key="1">
    <citation type="journal article" date="2019" name="Int. J. Syst. Evol. Microbiol.">
        <title>The Global Catalogue of Microorganisms (GCM) 10K type strain sequencing project: providing services to taxonomists for standard genome sequencing and annotation.</title>
        <authorList>
            <consortium name="The Broad Institute Genomics Platform"/>
            <consortium name="The Broad Institute Genome Sequencing Center for Infectious Disease"/>
            <person name="Wu L."/>
            <person name="Ma J."/>
        </authorList>
    </citation>
    <scope>NUCLEOTIDE SEQUENCE [LARGE SCALE GENOMIC DNA]</scope>
    <source>
        <strain evidence="3 4">JCM 8201</strain>
    </source>
</reference>
<organism evidence="3 4">
    <name type="scientific">Actinocorallia aurantiaca</name>
    <dbReference type="NCBI Taxonomy" id="46204"/>
    <lineage>
        <taxon>Bacteria</taxon>
        <taxon>Bacillati</taxon>
        <taxon>Actinomycetota</taxon>
        <taxon>Actinomycetes</taxon>
        <taxon>Streptosporangiales</taxon>
        <taxon>Thermomonosporaceae</taxon>
        <taxon>Actinocorallia</taxon>
    </lineage>
</organism>